<dbReference type="Proteomes" id="UP001060085">
    <property type="component" value="Linkage Group LG06"/>
</dbReference>
<keyword evidence="2" id="KW-1185">Reference proteome</keyword>
<proteinExistence type="predicted"/>
<accession>A0ACC0AAJ4</accession>
<sequence length="164" mass="19495">MERRYDISEQRDQEEPLERCTMGFSSWSMTLKRRRPIREKKRLQQNHHWLLRNLNIMNESTSRLVMNGVAKKEFADKYKKELEITRREQAIALDQVAALEEKISKLEAPNIQLSETNVNLSKINKRLIDECFVKDGRIESLNETLAQVQQDTTKYKEEAEQTRK</sequence>
<gene>
    <name evidence="1" type="ORF">M9H77_26765</name>
</gene>
<evidence type="ECO:0000313" key="1">
    <source>
        <dbReference type="EMBL" id="KAI5657972.1"/>
    </source>
</evidence>
<name>A0ACC0AAJ4_CATRO</name>
<reference evidence="2" key="1">
    <citation type="journal article" date="2023" name="Nat. Plants">
        <title>Single-cell RNA sequencing provides a high-resolution roadmap for understanding the multicellular compartmentation of specialized metabolism.</title>
        <authorList>
            <person name="Sun S."/>
            <person name="Shen X."/>
            <person name="Li Y."/>
            <person name="Li Y."/>
            <person name="Wang S."/>
            <person name="Li R."/>
            <person name="Zhang H."/>
            <person name="Shen G."/>
            <person name="Guo B."/>
            <person name="Wei J."/>
            <person name="Xu J."/>
            <person name="St-Pierre B."/>
            <person name="Chen S."/>
            <person name="Sun C."/>
        </authorList>
    </citation>
    <scope>NUCLEOTIDE SEQUENCE [LARGE SCALE GENOMIC DNA]</scope>
</reference>
<protein>
    <submittedName>
        <fullName evidence="1">Uncharacterized protein</fullName>
    </submittedName>
</protein>
<organism evidence="1 2">
    <name type="scientific">Catharanthus roseus</name>
    <name type="common">Madagascar periwinkle</name>
    <name type="synonym">Vinca rosea</name>
    <dbReference type="NCBI Taxonomy" id="4058"/>
    <lineage>
        <taxon>Eukaryota</taxon>
        <taxon>Viridiplantae</taxon>
        <taxon>Streptophyta</taxon>
        <taxon>Embryophyta</taxon>
        <taxon>Tracheophyta</taxon>
        <taxon>Spermatophyta</taxon>
        <taxon>Magnoliopsida</taxon>
        <taxon>eudicotyledons</taxon>
        <taxon>Gunneridae</taxon>
        <taxon>Pentapetalae</taxon>
        <taxon>asterids</taxon>
        <taxon>lamiids</taxon>
        <taxon>Gentianales</taxon>
        <taxon>Apocynaceae</taxon>
        <taxon>Rauvolfioideae</taxon>
        <taxon>Vinceae</taxon>
        <taxon>Catharanthinae</taxon>
        <taxon>Catharanthus</taxon>
    </lineage>
</organism>
<evidence type="ECO:0000313" key="2">
    <source>
        <dbReference type="Proteomes" id="UP001060085"/>
    </source>
</evidence>
<dbReference type="EMBL" id="CM044706">
    <property type="protein sequence ID" value="KAI5657972.1"/>
    <property type="molecule type" value="Genomic_DNA"/>
</dbReference>
<comment type="caution">
    <text evidence="1">The sequence shown here is derived from an EMBL/GenBank/DDBJ whole genome shotgun (WGS) entry which is preliminary data.</text>
</comment>